<gene>
    <name evidence="3" type="ORF">BDA96_06G228800</name>
</gene>
<dbReference type="Proteomes" id="UP000807115">
    <property type="component" value="Chromosome 6"/>
</dbReference>
<evidence type="ECO:0000259" key="2">
    <source>
        <dbReference type="Pfam" id="PF14303"/>
    </source>
</evidence>
<dbReference type="AlphaFoldDB" id="A0A921UCX1"/>
<reference evidence="3" key="2">
    <citation type="submission" date="2020-10" db="EMBL/GenBank/DDBJ databases">
        <authorList>
            <person name="Cooper E.A."/>
            <person name="Brenton Z.W."/>
            <person name="Flinn B.S."/>
            <person name="Jenkins J."/>
            <person name="Shu S."/>
            <person name="Flowers D."/>
            <person name="Luo F."/>
            <person name="Wang Y."/>
            <person name="Xia P."/>
            <person name="Barry K."/>
            <person name="Daum C."/>
            <person name="Lipzen A."/>
            <person name="Yoshinaga Y."/>
            <person name="Schmutz J."/>
            <person name="Saski C."/>
            <person name="Vermerris W."/>
            <person name="Kresovich S."/>
        </authorList>
    </citation>
    <scope>NUCLEOTIDE SEQUENCE</scope>
</reference>
<dbReference type="OrthoDB" id="680504at2759"/>
<name>A0A921UCX1_SORBI</name>
<dbReference type="EMBL" id="CM027685">
    <property type="protein sequence ID" value="KAG0527382.1"/>
    <property type="molecule type" value="Genomic_DNA"/>
</dbReference>
<reference evidence="3" key="1">
    <citation type="journal article" date="2019" name="BMC Genomics">
        <title>A new reference genome for Sorghum bicolor reveals high levels of sequence similarity between sweet and grain genotypes: implications for the genetics of sugar metabolism.</title>
        <authorList>
            <person name="Cooper E.A."/>
            <person name="Brenton Z.W."/>
            <person name="Flinn B.S."/>
            <person name="Jenkins J."/>
            <person name="Shu S."/>
            <person name="Flowers D."/>
            <person name="Luo F."/>
            <person name="Wang Y."/>
            <person name="Xia P."/>
            <person name="Barry K."/>
            <person name="Daum C."/>
            <person name="Lipzen A."/>
            <person name="Yoshinaga Y."/>
            <person name="Schmutz J."/>
            <person name="Saski C."/>
            <person name="Vermerris W."/>
            <person name="Kresovich S."/>
        </authorList>
    </citation>
    <scope>NUCLEOTIDE SEQUENCE</scope>
</reference>
<protein>
    <recommendedName>
        <fullName evidence="2">No apical meristem-associated C-terminal domain-containing protein</fullName>
    </recommendedName>
</protein>
<feature type="region of interest" description="Disordered" evidence="1">
    <location>
        <begin position="219"/>
        <end position="253"/>
    </location>
</feature>
<dbReference type="Pfam" id="PF14303">
    <property type="entry name" value="NAM-associated"/>
    <property type="match status" value="1"/>
</dbReference>
<dbReference type="PANTHER" id="PTHR45125:SF28">
    <property type="entry name" value="OS02G0603500 PROTEIN"/>
    <property type="match status" value="1"/>
</dbReference>
<sequence>MCKCCACISLPGAGSCSQLLIPVAQYRLGKQSKRDTGIPVAQKFMSDSDPPPGDMWKEGQGSRVMSEDIEIDDIDISSVCSEPSASKMKASCAANYSAQEDIQLCESWENISTDPITGNEQPGEAYWKRIHDNYHANKKFESTRTANSLKHRWGIIYKEVQKFQGYFEEVEHRHPSGVSFQEHVLEAQTIYADKEPNKKGFTFNHCWLKVRKYAKFTAVPSSKRPRTSNSNSIDVLDQEDNDSGKCQTPESSLCSVKRPMGRKQAKGKVKKGGKEYKYAGMLEKLLIEKEKNREARWQEYKKMQERKASIEERKVAIKERKLMWEQEQKIIFSDVNTLDSNVKMVFTDDDDDDFFEQWWEEEESDDDDDLVVAMLILADAEQRERKKARRGSKALFSSKIFCKIDTVAFSFVFDKYCPIMD</sequence>
<proteinExistence type="predicted"/>
<feature type="compositionally biased region" description="Polar residues" evidence="1">
    <location>
        <begin position="244"/>
        <end position="253"/>
    </location>
</feature>
<accession>A0A921UCX1</accession>
<evidence type="ECO:0000313" key="3">
    <source>
        <dbReference type="EMBL" id="KAG0527382.1"/>
    </source>
</evidence>
<evidence type="ECO:0000256" key="1">
    <source>
        <dbReference type="SAM" id="MobiDB-lite"/>
    </source>
</evidence>
<dbReference type="InterPro" id="IPR029466">
    <property type="entry name" value="NAM-associated_C"/>
</dbReference>
<dbReference type="PANTHER" id="PTHR45125">
    <property type="entry name" value="F21J9.4-RELATED"/>
    <property type="match status" value="1"/>
</dbReference>
<dbReference type="PROSITE" id="PS51257">
    <property type="entry name" value="PROKAR_LIPOPROTEIN"/>
    <property type="match status" value="1"/>
</dbReference>
<dbReference type="Gramene" id="EES11395">
    <property type="protein sequence ID" value="EES11395"/>
    <property type="gene ID" value="SORBI_3006G209600"/>
</dbReference>
<organism evidence="3 4">
    <name type="scientific">Sorghum bicolor</name>
    <name type="common">Sorghum</name>
    <name type="synonym">Sorghum vulgare</name>
    <dbReference type="NCBI Taxonomy" id="4558"/>
    <lineage>
        <taxon>Eukaryota</taxon>
        <taxon>Viridiplantae</taxon>
        <taxon>Streptophyta</taxon>
        <taxon>Embryophyta</taxon>
        <taxon>Tracheophyta</taxon>
        <taxon>Spermatophyta</taxon>
        <taxon>Magnoliopsida</taxon>
        <taxon>Liliopsida</taxon>
        <taxon>Poales</taxon>
        <taxon>Poaceae</taxon>
        <taxon>PACMAD clade</taxon>
        <taxon>Panicoideae</taxon>
        <taxon>Andropogonodae</taxon>
        <taxon>Andropogoneae</taxon>
        <taxon>Sorghinae</taxon>
        <taxon>Sorghum</taxon>
    </lineage>
</organism>
<comment type="caution">
    <text evidence="3">The sequence shown here is derived from an EMBL/GenBank/DDBJ whole genome shotgun (WGS) entry which is preliminary data.</text>
</comment>
<evidence type="ECO:0000313" key="4">
    <source>
        <dbReference type="Proteomes" id="UP000807115"/>
    </source>
</evidence>
<feature type="domain" description="No apical meristem-associated C-terminal" evidence="2">
    <location>
        <begin position="199"/>
        <end position="344"/>
    </location>
</feature>